<evidence type="ECO:0000313" key="1">
    <source>
        <dbReference type="EMBL" id="GJT24665.1"/>
    </source>
</evidence>
<dbReference type="Proteomes" id="UP001151760">
    <property type="component" value="Unassembled WGS sequence"/>
</dbReference>
<name>A0ABQ5CCL2_9ASTR</name>
<reference evidence="1" key="2">
    <citation type="submission" date="2022-01" db="EMBL/GenBank/DDBJ databases">
        <authorList>
            <person name="Yamashiro T."/>
            <person name="Shiraishi A."/>
            <person name="Satake H."/>
            <person name="Nakayama K."/>
        </authorList>
    </citation>
    <scope>NUCLEOTIDE SEQUENCE</scope>
</reference>
<accession>A0ABQ5CCL2</accession>
<proteinExistence type="predicted"/>
<dbReference type="EMBL" id="BQNB010014153">
    <property type="protein sequence ID" value="GJT24665.1"/>
    <property type="molecule type" value="Genomic_DNA"/>
</dbReference>
<organism evidence="1 2">
    <name type="scientific">Tanacetum coccineum</name>
    <dbReference type="NCBI Taxonomy" id="301880"/>
    <lineage>
        <taxon>Eukaryota</taxon>
        <taxon>Viridiplantae</taxon>
        <taxon>Streptophyta</taxon>
        <taxon>Embryophyta</taxon>
        <taxon>Tracheophyta</taxon>
        <taxon>Spermatophyta</taxon>
        <taxon>Magnoliopsida</taxon>
        <taxon>eudicotyledons</taxon>
        <taxon>Gunneridae</taxon>
        <taxon>Pentapetalae</taxon>
        <taxon>asterids</taxon>
        <taxon>campanulids</taxon>
        <taxon>Asterales</taxon>
        <taxon>Asteraceae</taxon>
        <taxon>Asteroideae</taxon>
        <taxon>Anthemideae</taxon>
        <taxon>Anthemidinae</taxon>
        <taxon>Tanacetum</taxon>
    </lineage>
</organism>
<sequence>MSREELELTKLYIPKISREKYILVHLKPIIRDLENRSIHAGRTMHPEFAQHSKLKSKFPDIRLQCLYDVDEDIHPRFLLELFSSAKILRDEERSIRFYFWSLNKQFIIPLEYLAHILQTSLGGDCAYSNEYSLESLNRFPEEVYPYQSLIPTPDEIINDITINGITEDPLRILKNELQRDFRFWNEVIECNAIGEETNSQYVLASSCHMIYCILNRKPYNFTYFLAKRITLIKNSLECPLSYGMLLARLFKHLTLTNPELIKPKYFPLPHTMLPLDHTNHLYSYPPNSEDED</sequence>
<reference evidence="1" key="1">
    <citation type="journal article" date="2022" name="Int. J. Mol. Sci.">
        <title>Draft Genome of Tanacetum Coccineum: Genomic Comparison of Closely Related Tanacetum-Family Plants.</title>
        <authorList>
            <person name="Yamashiro T."/>
            <person name="Shiraishi A."/>
            <person name="Nakayama K."/>
            <person name="Satake H."/>
        </authorList>
    </citation>
    <scope>NUCLEOTIDE SEQUENCE</scope>
</reference>
<gene>
    <name evidence="1" type="ORF">Tco_0894602</name>
</gene>
<protein>
    <submittedName>
        <fullName evidence="1">Uncharacterized protein</fullName>
    </submittedName>
</protein>
<comment type="caution">
    <text evidence="1">The sequence shown here is derived from an EMBL/GenBank/DDBJ whole genome shotgun (WGS) entry which is preliminary data.</text>
</comment>
<evidence type="ECO:0000313" key="2">
    <source>
        <dbReference type="Proteomes" id="UP001151760"/>
    </source>
</evidence>
<keyword evidence="2" id="KW-1185">Reference proteome</keyword>